<gene>
    <name evidence="1" type="ORF">L6452_23349</name>
</gene>
<dbReference type="Proteomes" id="UP001055879">
    <property type="component" value="Linkage Group LG07"/>
</dbReference>
<sequence>MEDFVDFKQRFQVIMEQDLIQPEYEYEYEYESESDGGDFLDELIERGIEYVSGDEEVVDDLGQAEVRALYNEMYRLEVENMRLDHLNFDLKIKCRDYETDLRIATRPVFARVFDLSCFLKETITEGVTMAVDTWERCVDWFRYNHPLNTYRWWLEYRYIQDFEDEE</sequence>
<organism evidence="1 2">
    <name type="scientific">Arctium lappa</name>
    <name type="common">Greater burdock</name>
    <name type="synonym">Lappa major</name>
    <dbReference type="NCBI Taxonomy" id="4217"/>
    <lineage>
        <taxon>Eukaryota</taxon>
        <taxon>Viridiplantae</taxon>
        <taxon>Streptophyta</taxon>
        <taxon>Embryophyta</taxon>
        <taxon>Tracheophyta</taxon>
        <taxon>Spermatophyta</taxon>
        <taxon>Magnoliopsida</taxon>
        <taxon>eudicotyledons</taxon>
        <taxon>Gunneridae</taxon>
        <taxon>Pentapetalae</taxon>
        <taxon>asterids</taxon>
        <taxon>campanulids</taxon>
        <taxon>Asterales</taxon>
        <taxon>Asteraceae</taxon>
        <taxon>Carduoideae</taxon>
        <taxon>Cardueae</taxon>
        <taxon>Arctiinae</taxon>
        <taxon>Arctium</taxon>
    </lineage>
</organism>
<reference evidence="2" key="1">
    <citation type="journal article" date="2022" name="Mol. Ecol. Resour.">
        <title>The genomes of chicory, endive, great burdock and yacon provide insights into Asteraceae palaeo-polyploidization history and plant inulin production.</title>
        <authorList>
            <person name="Fan W."/>
            <person name="Wang S."/>
            <person name="Wang H."/>
            <person name="Wang A."/>
            <person name="Jiang F."/>
            <person name="Liu H."/>
            <person name="Zhao H."/>
            <person name="Xu D."/>
            <person name="Zhang Y."/>
        </authorList>
    </citation>
    <scope>NUCLEOTIDE SEQUENCE [LARGE SCALE GENOMIC DNA]</scope>
    <source>
        <strain evidence="2">cv. Niubang</strain>
    </source>
</reference>
<protein>
    <submittedName>
        <fullName evidence="1">Uncharacterized protein</fullName>
    </submittedName>
</protein>
<proteinExistence type="predicted"/>
<comment type="caution">
    <text evidence="1">The sequence shown here is derived from an EMBL/GenBank/DDBJ whole genome shotgun (WGS) entry which is preliminary data.</text>
</comment>
<reference evidence="1 2" key="2">
    <citation type="journal article" date="2022" name="Mol. Ecol. Resour.">
        <title>The genomes of chicory, endive, great burdock and yacon provide insights into Asteraceae paleo-polyploidization history and plant inulin production.</title>
        <authorList>
            <person name="Fan W."/>
            <person name="Wang S."/>
            <person name="Wang H."/>
            <person name="Wang A."/>
            <person name="Jiang F."/>
            <person name="Liu H."/>
            <person name="Zhao H."/>
            <person name="Xu D."/>
            <person name="Zhang Y."/>
        </authorList>
    </citation>
    <scope>NUCLEOTIDE SEQUENCE [LARGE SCALE GENOMIC DNA]</scope>
    <source>
        <strain evidence="2">cv. Niubang</strain>
    </source>
</reference>
<keyword evidence="2" id="KW-1185">Reference proteome</keyword>
<evidence type="ECO:0000313" key="2">
    <source>
        <dbReference type="Proteomes" id="UP001055879"/>
    </source>
</evidence>
<accession>A0ACB9B271</accession>
<evidence type="ECO:0000313" key="1">
    <source>
        <dbReference type="EMBL" id="KAI3716188.1"/>
    </source>
</evidence>
<name>A0ACB9B271_ARCLA</name>
<dbReference type="EMBL" id="CM042053">
    <property type="protein sequence ID" value="KAI3716188.1"/>
    <property type="molecule type" value="Genomic_DNA"/>
</dbReference>